<name>M5FC62_9HYPH</name>
<sequence length="63" mass="7165">MRFLRKGFYPRIASNIRNKRYIRAKGARGKQCRAKKQPVHDSLATLLLTNTPAPSDEYNTASS</sequence>
<dbReference type="EMBL" id="CAUM01000185">
    <property type="protein sequence ID" value="CCV09516.1"/>
    <property type="molecule type" value="Genomic_DNA"/>
</dbReference>
<evidence type="ECO:0000313" key="1">
    <source>
        <dbReference type="EMBL" id="CCV09516.1"/>
    </source>
</evidence>
<reference evidence="1 2" key="1">
    <citation type="submission" date="2013-02" db="EMBL/GenBank/DDBJ databases">
        <authorList>
            <person name="Genoscope - CEA"/>
        </authorList>
    </citation>
    <scope>NUCLEOTIDE SEQUENCE [LARGE SCALE GENOMIC DNA]</scope>
    <source>
        <strain evidence="1 2">STM 2683</strain>
    </source>
</reference>
<evidence type="ECO:0000313" key="2">
    <source>
        <dbReference type="Proteomes" id="UP000012062"/>
    </source>
</evidence>
<comment type="caution">
    <text evidence="1">The sequence shown here is derived from an EMBL/GenBank/DDBJ whole genome shotgun (WGS) entry which is preliminary data.</text>
</comment>
<protein>
    <submittedName>
        <fullName evidence="1">Uncharacterized protein</fullName>
    </submittedName>
</protein>
<organism evidence="1 2">
    <name type="scientific">Mesorhizobium metallidurans STM 2683</name>
    <dbReference type="NCBI Taxonomy" id="1297569"/>
    <lineage>
        <taxon>Bacteria</taxon>
        <taxon>Pseudomonadati</taxon>
        <taxon>Pseudomonadota</taxon>
        <taxon>Alphaproteobacteria</taxon>
        <taxon>Hyphomicrobiales</taxon>
        <taxon>Phyllobacteriaceae</taxon>
        <taxon>Mesorhizobium</taxon>
    </lineage>
</organism>
<dbReference type="AlphaFoldDB" id="M5FC62"/>
<accession>M5FC62</accession>
<keyword evidence="2" id="KW-1185">Reference proteome</keyword>
<dbReference type="Proteomes" id="UP000012062">
    <property type="component" value="Unassembled WGS sequence"/>
</dbReference>
<proteinExistence type="predicted"/>
<gene>
    <name evidence="1" type="ORF">MESS2_p30006</name>
</gene>